<dbReference type="GO" id="GO:0005524">
    <property type="term" value="F:ATP binding"/>
    <property type="evidence" value="ECO:0007669"/>
    <property type="project" value="UniProtKB-KW"/>
</dbReference>
<dbReference type="SUPFAM" id="SSF52540">
    <property type="entry name" value="P-loop containing nucleoside triphosphate hydrolases"/>
    <property type="match status" value="1"/>
</dbReference>
<dbReference type="SMART" id="SM00382">
    <property type="entry name" value="AAA"/>
    <property type="match status" value="1"/>
</dbReference>
<name>A0A9P6CAP7_9AGAR</name>
<reference evidence="4" key="1">
    <citation type="submission" date="2020-11" db="EMBL/GenBank/DDBJ databases">
        <authorList>
            <consortium name="DOE Joint Genome Institute"/>
            <person name="Ahrendt S."/>
            <person name="Riley R."/>
            <person name="Andreopoulos W."/>
            <person name="Labutti K."/>
            <person name="Pangilinan J."/>
            <person name="Ruiz-Duenas F.J."/>
            <person name="Barrasa J.M."/>
            <person name="Sanchez-Garcia M."/>
            <person name="Camarero S."/>
            <person name="Miyauchi S."/>
            <person name="Serrano A."/>
            <person name="Linde D."/>
            <person name="Babiker R."/>
            <person name="Drula E."/>
            <person name="Ayuso-Fernandez I."/>
            <person name="Pacheco R."/>
            <person name="Padilla G."/>
            <person name="Ferreira P."/>
            <person name="Barriuso J."/>
            <person name="Kellner H."/>
            <person name="Castanera R."/>
            <person name="Alfaro M."/>
            <person name="Ramirez L."/>
            <person name="Pisabarro A.G."/>
            <person name="Kuo A."/>
            <person name="Tritt A."/>
            <person name="Lipzen A."/>
            <person name="He G."/>
            <person name="Yan M."/>
            <person name="Ng V."/>
            <person name="Cullen D."/>
            <person name="Martin F."/>
            <person name="Rosso M.-N."/>
            <person name="Henrissat B."/>
            <person name="Hibbett D."/>
            <person name="Martinez A.T."/>
            <person name="Grigoriev I.V."/>
        </authorList>
    </citation>
    <scope>NUCLEOTIDE SEQUENCE</scope>
    <source>
        <strain evidence="4">CBS 247.69</strain>
    </source>
</reference>
<dbReference type="InterPro" id="IPR027417">
    <property type="entry name" value="P-loop_NTPase"/>
</dbReference>
<feature type="domain" description="ABC transporter" evidence="3">
    <location>
        <begin position="200"/>
        <end position="469"/>
    </location>
</feature>
<organism evidence="4 5">
    <name type="scientific">Collybia nuda</name>
    <dbReference type="NCBI Taxonomy" id="64659"/>
    <lineage>
        <taxon>Eukaryota</taxon>
        <taxon>Fungi</taxon>
        <taxon>Dikarya</taxon>
        <taxon>Basidiomycota</taxon>
        <taxon>Agaricomycotina</taxon>
        <taxon>Agaricomycetes</taxon>
        <taxon>Agaricomycetidae</taxon>
        <taxon>Agaricales</taxon>
        <taxon>Tricholomatineae</taxon>
        <taxon>Clitocybaceae</taxon>
        <taxon>Collybia</taxon>
    </lineage>
</organism>
<dbReference type="PANTHER" id="PTHR43394:SF1">
    <property type="entry name" value="ATP-BINDING CASSETTE SUB-FAMILY B MEMBER 10, MITOCHONDRIAL"/>
    <property type="match status" value="1"/>
</dbReference>
<evidence type="ECO:0000256" key="2">
    <source>
        <dbReference type="ARBA" id="ARBA00022840"/>
    </source>
</evidence>
<protein>
    <submittedName>
        <fullName evidence="4">P-loop containing nucleoside triphosphate hydrolase protein</fullName>
    </submittedName>
</protein>
<comment type="caution">
    <text evidence="4">The sequence shown here is derived from an EMBL/GenBank/DDBJ whole genome shotgun (WGS) entry which is preliminary data.</text>
</comment>
<evidence type="ECO:0000313" key="5">
    <source>
        <dbReference type="Proteomes" id="UP000807353"/>
    </source>
</evidence>
<dbReference type="PANTHER" id="PTHR43394">
    <property type="entry name" value="ATP-DEPENDENT PERMEASE MDL1, MITOCHONDRIAL"/>
    <property type="match status" value="1"/>
</dbReference>
<dbReference type="Pfam" id="PF00005">
    <property type="entry name" value="ABC_tran"/>
    <property type="match status" value="1"/>
</dbReference>
<keyword evidence="4" id="KW-0378">Hydrolase</keyword>
<dbReference type="Gene3D" id="3.40.50.300">
    <property type="entry name" value="P-loop containing nucleotide triphosphate hydrolases"/>
    <property type="match status" value="1"/>
</dbReference>
<gene>
    <name evidence="4" type="ORF">BDZ94DRAFT_1270259</name>
</gene>
<sequence length="487" mass="53630">MLIVHASRTSGGPIFALLCISKPFLHALSSRNIWSQVCVINAKDPRYHRVKALESLSGNRFKQDYINGNLGDYILSEYEKVSEDLRDTCTDHPWLQMERRSSPSFDVLSEVLGDLPMVYCAINAILNPSKFSIASIAVLQQSSMTLRHSFDSILYDAKSFRQQMSKLKNLYTISSVKNKLQDGDSSYPQSNSMSEAGMAFDLKNVSFAYPGSKKKTNALNDVSLSIKPGALVVIVGANGSGKSTIIKLLARLYDATSGKILVDNTPIQDFRGVELRQAMATFTQDHHLFPLSLYENIALGYPECSSNMDLVLKAAEQGGSSEFIKKLKDGFDTILDPQNLTYNINVPSDPDHPLHKKMEALEKNIDISGGERQRVVASRTFMQLNSGKVKFVAVDEPSSALDPEGEFQLFDRLIAGRAGKTMVFVTHRFGHLTRHADTIICMKDGAIAESGTHGELLGMGGEYAKLYKIQADAFSSGGDPYKATKDA</sequence>
<dbReference type="AlphaFoldDB" id="A0A9P6CAP7"/>
<proteinExistence type="predicted"/>
<dbReference type="GO" id="GO:0016887">
    <property type="term" value="F:ATP hydrolysis activity"/>
    <property type="evidence" value="ECO:0007669"/>
    <property type="project" value="InterPro"/>
</dbReference>
<dbReference type="GO" id="GO:0015421">
    <property type="term" value="F:ABC-type oligopeptide transporter activity"/>
    <property type="evidence" value="ECO:0007669"/>
    <property type="project" value="TreeGrafter"/>
</dbReference>
<dbReference type="InterPro" id="IPR039421">
    <property type="entry name" value="Type_1_exporter"/>
</dbReference>
<evidence type="ECO:0000256" key="1">
    <source>
        <dbReference type="ARBA" id="ARBA00022741"/>
    </source>
</evidence>
<dbReference type="InterPro" id="IPR003439">
    <property type="entry name" value="ABC_transporter-like_ATP-bd"/>
</dbReference>
<evidence type="ECO:0000259" key="3">
    <source>
        <dbReference type="PROSITE" id="PS50893"/>
    </source>
</evidence>
<dbReference type="Proteomes" id="UP000807353">
    <property type="component" value="Unassembled WGS sequence"/>
</dbReference>
<dbReference type="EMBL" id="MU150336">
    <property type="protein sequence ID" value="KAF9458572.1"/>
    <property type="molecule type" value="Genomic_DNA"/>
</dbReference>
<dbReference type="PROSITE" id="PS50893">
    <property type="entry name" value="ABC_TRANSPORTER_2"/>
    <property type="match status" value="1"/>
</dbReference>
<evidence type="ECO:0000313" key="4">
    <source>
        <dbReference type="EMBL" id="KAF9458572.1"/>
    </source>
</evidence>
<keyword evidence="2" id="KW-0067">ATP-binding</keyword>
<dbReference type="OrthoDB" id="6500128at2759"/>
<dbReference type="InterPro" id="IPR003593">
    <property type="entry name" value="AAA+_ATPase"/>
</dbReference>
<keyword evidence="5" id="KW-1185">Reference proteome</keyword>
<accession>A0A9P6CAP7</accession>
<keyword evidence="1" id="KW-0547">Nucleotide-binding</keyword>